<feature type="transmembrane region" description="Helical" evidence="5">
    <location>
        <begin position="94"/>
        <end position="114"/>
    </location>
</feature>
<feature type="transmembrane region" description="Helical" evidence="5">
    <location>
        <begin position="7"/>
        <end position="27"/>
    </location>
</feature>
<dbReference type="PANTHER" id="PTHR32322">
    <property type="entry name" value="INNER MEMBRANE TRANSPORTER"/>
    <property type="match status" value="1"/>
</dbReference>
<keyword evidence="4 5" id="KW-0472">Membrane</keyword>
<organism evidence="7 8">
    <name type="scientific">Natronorubrum texcoconense</name>
    <dbReference type="NCBI Taxonomy" id="1095776"/>
    <lineage>
        <taxon>Archaea</taxon>
        <taxon>Methanobacteriati</taxon>
        <taxon>Methanobacteriota</taxon>
        <taxon>Stenosarchaea group</taxon>
        <taxon>Halobacteria</taxon>
        <taxon>Halobacteriales</taxon>
        <taxon>Natrialbaceae</taxon>
        <taxon>Natronorubrum</taxon>
    </lineage>
</organism>
<dbReference type="EMBL" id="FNFE01000003">
    <property type="protein sequence ID" value="SDK28037.1"/>
    <property type="molecule type" value="Genomic_DNA"/>
</dbReference>
<dbReference type="STRING" id="1095776.SAMN04515672_2790"/>
<keyword evidence="2 5" id="KW-0812">Transmembrane</keyword>
<gene>
    <name evidence="7" type="ORF">SAMN04515672_2790</name>
</gene>
<evidence type="ECO:0000313" key="7">
    <source>
        <dbReference type="EMBL" id="SDK28037.1"/>
    </source>
</evidence>
<feature type="transmembrane region" description="Helical" evidence="5">
    <location>
        <begin position="33"/>
        <end position="56"/>
    </location>
</feature>
<dbReference type="OrthoDB" id="267946at2157"/>
<dbReference type="SUPFAM" id="SSF103481">
    <property type="entry name" value="Multidrug resistance efflux transporter EmrE"/>
    <property type="match status" value="2"/>
</dbReference>
<feature type="transmembrane region" description="Helical" evidence="5">
    <location>
        <begin position="269"/>
        <end position="286"/>
    </location>
</feature>
<evidence type="ECO:0000256" key="3">
    <source>
        <dbReference type="ARBA" id="ARBA00022989"/>
    </source>
</evidence>
<dbReference type="RefSeq" id="WP_090307608.1">
    <property type="nucleotide sequence ID" value="NZ_FNFE01000003.1"/>
</dbReference>
<dbReference type="Pfam" id="PF00892">
    <property type="entry name" value="EamA"/>
    <property type="match status" value="2"/>
</dbReference>
<dbReference type="InterPro" id="IPR050638">
    <property type="entry name" value="AA-Vitamin_Transporters"/>
</dbReference>
<evidence type="ECO:0000256" key="1">
    <source>
        <dbReference type="ARBA" id="ARBA00004141"/>
    </source>
</evidence>
<reference evidence="8" key="1">
    <citation type="submission" date="2016-10" db="EMBL/GenBank/DDBJ databases">
        <authorList>
            <person name="Varghese N."/>
            <person name="Submissions S."/>
        </authorList>
    </citation>
    <scope>NUCLEOTIDE SEQUENCE [LARGE SCALE GENOMIC DNA]</scope>
    <source>
        <strain evidence="8">B4,CECT 8067,JCM 17497</strain>
    </source>
</reference>
<feature type="transmembrane region" description="Helical" evidence="5">
    <location>
        <begin position="180"/>
        <end position="200"/>
    </location>
</feature>
<evidence type="ECO:0000259" key="6">
    <source>
        <dbReference type="Pfam" id="PF00892"/>
    </source>
</evidence>
<comment type="subcellular location">
    <subcellularLocation>
        <location evidence="1">Membrane</location>
        <topology evidence="1">Multi-pass membrane protein</topology>
    </subcellularLocation>
</comment>
<sequence length="289" mass="29443">MDERTVGTAYVLASAVGFGATGIFGTLASDIGLSIPTVLVFRFAIAAVVLWLLLAVRGRLRPLPGRTFVYAIVLGVAGFGAMSGFYFWGLEYLTAGLVAIVLYTYPAIIVVVTIATNPNRISRTLVAALCLSLGGVALIVGADPTGADPRGVLIVFAGAVSYAGYVIGSERVLESVDPELLTAHVLPAAGIAFLAIGLAMDAFAVPAATETTAWGVLAALSILSTAVPILLLYTGLPRLGASRAGIVSTAEPAVAVVLGAVILSESVTIATVLGGGLVIVGVLLIHRRT</sequence>
<evidence type="ECO:0000256" key="2">
    <source>
        <dbReference type="ARBA" id="ARBA00022692"/>
    </source>
</evidence>
<feature type="transmembrane region" description="Helical" evidence="5">
    <location>
        <begin position="121"/>
        <end position="140"/>
    </location>
</feature>
<name>A0A1G9AL47_9EURY</name>
<dbReference type="Proteomes" id="UP000198882">
    <property type="component" value="Unassembled WGS sequence"/>
</dbReference>
<feature type="transmembrane region" description="Helical" evidence="5">
    <location>
        <begin position="152"/>
        <end position="168"/>
    </location>
</feature>
<feature type="domain" description="EamA" evidence="6">
    <location>
        <begin position="150"/>
        <end position="285"/>
    </location>
</feature>
<dbReference type="AlphaFoldDB" id="A0A1G9AL47"/>
<accession>A0A1G9AL47</accession>
<feature type="transmembrane region" description="Helical" evidence="5">
    <location>
        <begin position="68"/>
        <end position="88"/>
    </location>
</feature>
<dbReference type="GO" id="GO:0016020">
    <property type="term" value="C:membrane"/>
    <property type="evidence" value="ECO:0007669"/>
    <property type="project" value="UniProtKB-SubCell"/>
</dbReference>
<keyword evidence="8" id="KW-1185">Reference proteome</keyword>
<feature type="domain" description="EamA" evidence="6">
    <location>
        <begin position="7"/>
        <end position="140"/>
    </location>
</feature>
<keyword evidence="3 5" id="KW-1133">Transmembrane helix</keyword>
<feature type="transmembrane region" description="Helical" evidence="5">
    <location>
        <begin position="212"/>
        <end position="233"/>
    </location>
</feature>
<feature type="transmembrane region" description="Helical" evidence="5">
    <location>
        <begin position="245"/>
        <end position="263"/>
    </location>
</feature>
<evidence type="ECO:0000256" key="4">
    <source>
        <dbReference type="ARBA" id="ARBA00023136"/>
    </source>
</evidence>
<evidence type="ECO:0000313" key="8">
    <source>
        <dbReference type="Proteomes" id="UP000198882"/>
    </source>
</evidence>
<evidence type="ECO:0000256" key="5">
    <source>
        <dbReference type="SAM" id="Phobius"/>
    </source>
</evidence>
<dbReference type="InterPro" id="IPR000620">
    <property type="entry name" value="EamA_dom"/>
</dbReference>
<protein>
    <submittedName>
        <fullName evidence="7">Threonine/homoserine efflux transporter RhtA</fullName>
    </submittedName>
</protein>
<dbReference type="InterPro" id="IPR037185">
    <property type="entry name" value="EmrE-like"/>
</dbReference>
<proteinExistence type="predicted"/>
<dbReference type="PANTHER" id="PTHR32322:SF2">
    <property type="entry name" value="EAMA DOMAIN-CONTAINING PROTEIN"/>
    <property type="match status" value="1"/>
</dbReference>